<dbReference type="KEGG" id="sod:Sant_1595"/>
<dbReference type="GO" id="GO:0051536">
    <property type="term" value="F:iron-sulfur cluster binding"/>
    <property type="evidence" value="ECO:0007669"/>
    <property type="project" value="InterPro"/>
</dbReference>
<keyword evidence="1" id="KW-0560">Oxidoreductase</keyword>
<protein>
    <submittedName>
        <fullName evidence="2">Putative Dehydrogenase</fullName>
    </submittedName>
</protein>
<dbReference type="PATRIC" id="fig|1239307.3.peg.1733"/>
<evidence type="ECO:0000313" key="2">
    <source>
        <dbReference type="EMBL" id="AHF76653.1"/>
    </source>
</evidence>
<dbReference type="EMBL" id="CP006569">
    <property type="protein sequence ID" value="AHF76653.1"/>
    <property type="molecule type" value="Genomic_DNA"/>
</dbReference>
<organism evidence="2 3">
    <name type="scientific">Sodalis praecaptivus</name>
    <dbReference type="NCBI Taxonomy" id="1239307"/>
    <lineage>
        <taxon>Bacteria</taxon>
        <taxon>Pseudomonadati</taxon>
        <taxon>Pseudomonadota</taxon>
        <taxon>Gammaproteobacteria</taxon>
        <taxon>Enterobacterales</taxon>
        <taxon>Bruguierivoracaceae</taxon>
        <taxon>Sodalis</taxon>
    </lineage>
</organism>
<proteinExistence type="predicted"/>
<reference evidence="2 3" key="1">
    <citation type="journal article" date="2014" name="Genome Biol. Evol.">
        <title>Genome degeneration and adaptation in a nascent stage of symbiosis.</title>
        <authorList>
            <person name="Oakeson K.F."/>
            <person name="Gil R."/>
            <person name="Clayton A.L."/>
            <person name="Dunn D.M."/>
            <person name="von Niederhausern A.C."/>
            <person name="Hamil C."/>
            <person name="Aoyagi A."/>
            <person name="Duval B."/>
            <person name="Baca A."/>
            <person name="Silva F.J."/>
            <person name="Vallier A."/>
            <person name="Jackson D.G."/>
            <person name="Latorre A."/>
            <person name="Weiss R.B."/>
            <person name="Heddi A."/>
            <person name="Moya A."/>
            <person name="Dale C."/>
        </authorList>
    </citation>
    <scope>NUCLEOTIDE SEQUENCE [LARGE SCALE GENOMIC DNA]</scope>
    <source>
        <strain evidence="2 3">HS1</strain>
    </source>
</reference>
<dbReference type="Gene3D" id="3.10.20.440">
    <property type="entry name" value="2Fe-2S iron-sulphur cluster binding domain, sarcosine oxidase, alpha subunit, N-terminal domain"/>
    <property type="match status" value="1"/>
</dbReference>
<evidence type="ECO:0000313" key="3">
    <source>
        <dbReference type="Proteomes" id="UP000019028"/>
    </source>
</evidence>
<sequence>MLFDGRALPFHDGDTVASALLVAGIAVFRASPVSGAPRAPYCLMGICYDCLVNINGVDNLRACQVQARDGMVVSRQSGARADAALAPGSPS</sequence>
<dbReference type="Pfam" id="PF13510">
    <property type="entry name" value="Fer2_4"/>
    <property type="match status" value="1"/>
</dbReference>
<evidence type="ECO:0000256" key="1">
    <source>
        <dbReference type="ARBA" id="ARBA00023002"/>
    </source>
</evidence>
<accession>W0HWX4</accession>
<dbReference type="AlphaFoldDB" id="W0HWX4"/>
<gene>
    <name evidence="2" type="ORF">Sant_1595</name>
</gene>
<dbReference type="HOGENOM" id="CLU_153062_2_0_6"/>
<dbReference type="InterPro" id="IPR042204">
    <property type="entry name" value="2Fe-2S-bd_N"/>
</dbReference>
<dbReference type="SUPFAM" id="SSF54292">
    <property type="entry name" value="2Fe-2S ferredoxin-like"/>
    <property type="match status" value="1"/>
</dbReference>
<dbReference type="InterPro" id="IPR036010">
    <property type="entry name" value="2Fe-2S_ferredoxin-like_sf"/>
</dbReference>
<dbReference type="GO" id="GO:0016491">
    <property type="term" value="F:oxidoreductase activity"/>
    <property type="evidence" value="ECO:0007669"/>
    <property type="project" value="UniProtKB-KW"/>
</dbReference>
<name>W0HWX4_9GAMM</name>
<keyword evidence="3" id="KW-1185">Reference proteome</keyword>
<dbReference type="Proteomes" id="UP000019028">
    <property type="component" value="Chromosome"/>
</dbReference>